<dbReference type="AlphaFoldDB" id="A0A6M3KS04"/>
<reference evidence="2" key="1">
    <citation type="submission" date="2020-03" db="EMBL/GenBank/DDBJ databases">
        <title>The deep terrestrial virosphere.</title>
        <authorList>
            <person name="Holmfeldt K."/>
            <person name="Nilsson E."/>
            <person name="Simone D."/>
            <person name="Lopez-Fernandez M."/>
            <person name="Wu X."/>
            <person name="de Brujin I."/>
            <person name="Lundin D."/>
            <person name="Andersson A."/>
            <person name="Bertilsson S."/>
            <person name="Dopson M."/>
        </authorList>
    </citation>
    <scope>NUCLEOTIDE SEQUENCE</scope>
    <source>
        <strain evidence="1">MM415A02550</strain>
        <strain evidence="2">MM415B02340</strain>
    </source>
</reference>
<accession>A0A6M3KS04</accession>
<evidence type="ECO:0000313" key="1">
    <source>
        <dbReference type="EMBL" id="QJA72945.1"/>
    </source>
</evidence>
<protein>
    <submittedName>
        <fullName evidence="2">Uncharacterized protein</fullName>
    </submittedName>
</protein>
<evidence type="ECO:0000313" key="2">
    <source>
        <dbReference type="EMBL" id="QJA84846.1"/>
    </source>
</evidence>
<dbReference type="EMBL" id="MT142537">
    <property type="protein sequence ID" value="QJA84846.1"/>
    <property type="molecule type" value="Genomic_DNA"/>
</dbReference>
<name>A0A6M3KS04_9ZZZZ</name>
<organism evidence="2">
    <name type="scientific">viral metagenome</name>
    <dbReference type="NCBI Taxonomy" id="1070528"/>
    <lineage>
        <taxon>unclassified sequences</taxon>
        <taxon>metagenomes</taxon>
        <taxon>organismal metagenomes</taxon>
    </lineage>
</organism>
<gene>
    <name evidence="1" type="ORF">MM415A02550_0005</name>
    <name evidence="2" type="ORF">MM415B02340_0006</name>
</gene>
<proteinExistence type="predicted"/>
<dbReference type="EMBL" id="MT141990">
    <property type="protein sequence ID" value="QJA72945.1"/>
    <property type="molecule type" value="Genomic_DNA"/>
</dbReference>
<sequence>MQKDDFIISINNLVQKYKDSKEYRPPRIKKQWISWHFVGWWALSLGLHFSLKHLNFEIHLPFGFIKISLKKEHITYYDVLIQI</sequence>